<proteinExistence type="predicted"/>
<gene>
    <name evidence="4" type="ORF">KT71_06444</name>
</gene>
<reference evidence="4 5" key="1">
    <citation type="journal article" date="2007" name="Proc. Natl. Acad. Sci. U.S.A.">
        <title>Characterization of a marine gammaproteobacterium capable of aerobic anoxygenic photosynthesis.</title>
        <authorList>
            <person name="Fuchs B.M."/>
            <person name="Spring S."/>
            <person name="Teeling H."/>
            <person name="Quast C."/>
            <person name="Wulf J."/>
            <person name="Schattenhofer M."/>
            <person name="Yan S."/>
            <person name="Ferriera S."/>
            <person name="Johnson J."/>
            <person name="Glockner F.O."/>
            <person name="Amann R."/>
        </authorList>
    </citation>
    <scope>NUCLEOTIDE SEQUENCE [LARGE SCALE GENOMIC DNA]</scope>
    <source>
        <strain evidence="4">KT71</strain>
    </source>
</reference>
<dbReference type="GO" id="GO:0015159">
    <property type="term" value="F:polysaccharide transmembrane transporter activity"/>
    <property type="evidence" value="ECO:0007669"/>
    <property type="project" value="InterPro"/>
</dbReference>
<dbReference type="EMBL" id="AAOA02000004">
    <property type="protein sequence ID" value="EAQ96642.2"/>
    <property type="molecule type" value="Genomic_DNA"/>
</dbReference>
<dbReference type="PANTHER" id="PTHR33619">
    <property type="entry name" value="POLYSACCHARIDE EXPORT PROTEIN GFCE-RELATED"/>
    <property type="match status" value="1"/>
</dbReference>
<dbReference type="eggNOG" id="COG1596">
    <property type="taxonomic scope" value="Bacteria"/>
</dbReference>
<dbReference type="InterPro" id="IPR003715">
    <property type="entry name" value="Poly_export_N"/>
</dbReference>
<feature type="domain" description="Soluble ligand binding" evidence="3">
    <location>
        <begin position="613"/>
        <end position="658"/>
    </location>
</feature>
<dbReference type="InterPro" id="IPR019554">
    <property type="entry name" value="Soluble_ligand-bd"/>
</dbReference>
<dbReference type="Gene3D" id="3.10.560.10">
    <property type="entry name" value="Outer membrane lipoprotein wza domain like"/>
    <property type="match status" value="7"/>
</dbReference>
<evidence type="ECO:0000259" key="2">
    <source>
        <dbReference type="Pfam" id="PF02563"/>
    </source>
</evidence>
<dbReference type="InterPro" id="IPR049712">
    <property type="entry name" value="Poly_export"/>
</dbReference>
<reference evidence="4 5" key="2">
    <citation type="journal article" date="2009" name="PLoS ONE">
        <title>The photosynthetic apparatus and its regulation in the aerobic gammaproteobacterium Congregibacter litoralis gen. nov., sp. nov.</title>
        <authorList>
            <person name="Spring S."/>
            <person name="Lunsdorf H."/>
            <person name="Fuchs B.M."/>
            <person name="Tindall B.J."/>
        </authorList>
    </citation>
    <scope>NUCLEOTIDE SEQUENCE [LARGE SCALE GENOMIC DNA]</scope>
    <source>
        <strain evidence="4">KT71</strain>
    </source>
</reference>
<organism evidence="4 5">
    <name type="scientific">Congregibacter litoralis KT71</name>
    <dbReference type="NCBI Taxonomy" id="314285"/>
    <lineage>
        <taxon>Bacteria</taxon>
        <taxon>Pseudomonadati</taxon>
        <taxon>Pseudomonadota</taxon>
        <taxon>Gammaproteobacteria</taxon>
        <taxon>Cellvibrionales</taxon>
        <taxon>Halieaceae</taxon>
        <taxon>Congregibacter</taxon>
    </lineage>
</organism>
<name>A4AB88_9GAMM</name>
<feature type="domain" description="Soluble ligand binding" evidence="3">
    <location>
        <begin position="298"/>
        <end position="353"/>
    </location>
</feature>
<dbReference type="Proteomes" id="UP000019205">
    <property type="component" value="Chromosome"/>
</dbReference>
<dbReference type="Pfam" id="PF10531">
    <property type="entry name" value="SLBB"/>
    <property type="match status" value="4"/>
</dbReference>
<feature type="domain" description="Soluble ligand binding" evidence="3">
    <location>
        <begin position="731"/>
        <end position="766"/>
    </location>
</feature>
<keyword evidence="1" id="KW-0732">Signal</keyword>
<dbReference type="RefSeq" id="WP_023660363.1">
    <property type="nucleotide sequence ID" value="NZ_CM002299.1"/>
</dbReference>
<dbReference type="Pfam" id="PF02563">
    <property type="entry name" value="Poly_export"/>
    <property type="match status" value="1"/>
</dbReference>
<evidence type="ECO:0000313" key="4">
    <source>
        <dbReference type="EMBL" id="EAQ96642.2"/>
    </source>
</evidence>
<evidence type="ECO:0000259" key="3">
    <source>
        <dbReference type="Pfam" id="PF10531"/>
    </source>
</evidence>
<dbReference type="HOGENOM" id="CLU_011447_0_1_6"/>
<dbReference type="PANTHER" id="PTHR33619:SF3">
    <property type="entry name" value="POLYSACCHARIDE EXPORT PROTEIN GFCE-RELATED"/>
    <property type="match status" value="1"/>
</dbReference>
<feature type="domain" description="Soluble ligand binding" evidence="3">
    <location>
        <begin position="216"/>
        <end position="263"/>
    </location>
</feature>
<accession>A4AB88</accession>
<evidence type="ECO:0000256" key="1">
    <source>
        <dbReference type="ARBA" id="ARBA00022729"/>
    </source>
</evidence>
<keyword evidence="5" id="KW-1185">Reference proteome</keyword>
<evidence type="ECO:0000313" key="5">
    <source>
        <dbReference type="Proteomes" id="UP000019205"/>
    </source>
</evidence>
<comment type="caution">
    <text evidence="4">The sequence shown here is derived from an EMBL/GenBank/DDBJ whole genome shotgun (WGS) entry which is preliminary data.</text>
</comment>
<dbReference type="STRING" id="314285.KT71_06444"/>
<protein>
    <submittedName>
        <fullName evidence="4">Periplasmic protein involved in polysaccharide export</fullName>
    </submittedName>
</protein>
<dbReference type="AlphaFoldDB" id="A4AB88"/>
<sequence>MISRTAPRTLRPTLHGLLSLILPMVIGYGAPSSAQDDYLPFVEPLQVTQKRAYYNAAPAGQDEPLSVPSSPITVPVEVVIDEESRLEALAREKQQALSLDESAQDQALSDELEQFGYSIFNRSPSTFAPVEGIPVPSDYRIGPGDNIVIQLFGKRNVQYNLVVTREGKILIPEFGPVTVGGMNFDDAETLITTGFEQRMIGARAVVTMGKLRTIQVRLAGDVKQPGIYTIGGLSSLIDALLTTGGVAETGTLRDIQLIRGGKIVTRLDLYELLLAGKSDSDAFLRHNDTIFVPAIGEIVYLGGEVQRPAIYELQGESTLGDVLDMAGGMLPTASLEESLIERIQQGGSRTVIDFQSPGTGKNRSAILATPMRSGDVVRILPLEDRLDAVVLLDGQVERPGAYQFEAGMRVSSLLRDTRALLPGVDMNFALIEREDRQSLQSSVIYISPKASLQSPGSDSDYLLQARDRIRLFRVNENREDALAALRDKIVRQSTDPRAANLLELRGAIRHRGQFPLDENARLLDALKIGGGLQSGGDYNHGVIARTALPSLELKTLPFSIAAAQRNPGSEDNPRLKAGDRIYFLGEDSARSQLLGEVTQRLKEQARYGDVERVVSILGEVLSPGEYPLVENMRASDLLCTARGLSRRADGLSMQLSRRNIADDSLQHESLDTRELVALCADLHRAQRGALSTMEERAFRGRYNNETINPALQPRDQLAVSLRTGWSETASITLRGEIVKPGVYAIGPDETLCEVLQRAGGLTESAYAFGAEFTRQSVRDIQQATLDELHEQLDDLMVELSLSHSFRNDEKSSHEWGGKQDTLRVIQQLERAEATGRMVVNLDRVQRCRSRDALALENGDELMVPRMPNHVQVSGQVYVATSHLYDEDRSIKDYVELSGGSTVLGRLDHTYVVQANGEVLNLKGKRSSRKIARQNVMPGARIYVPINVDRMNPTEKAQSWVSTLAQAAILAGIVL</sequence>
<feature type="domain" description="Polysaccharide export protein N-terminal" evidence="2">
    <location>
        <begin position="134"/>
        <end position="200"/>
    </location>
</feature>